<evidence type="ECO:0000256" key="1">
    <source>
        <dbReference type="SAM" id="SignalP"/>
    </source>
</evidence>
<evidence type="ECO:0000313" key="3">
    <source>
        <dbReference type="Proteomes" id="UP001341840"/>
    </source>
</evidence>
<accession>A0ABU6STG5</accession>
<comment type="caution">
    <text evidence="2">The sequence shown here is derived from an EMBL/GenBank/DDBJ whole genome shotgun (WGS) entry which is preliminary data.</text>
</comment>
<dbReference type="Pfam" id="PF13668">
    <property type="entry name" value="Ferritin_2"/>
    <property type="match status" value="2"/>
</dbReference>
<dbReference type="InterPro" id="IPR052965">
    <property type="entry name" value="Pigment-catalase-like"/>
</dbReference>
<dbReference type="PANTHER" id="PTHR31694">
    <property type="entry name" value="DESICCATION-LIKE PROTEIN"/>
    <property type="match status" value="1"/>
</dbReference>
<proteinExistence type="predicted"/>
<sequence length="375" mass="41219">MALNIFSNSFVVFLLVLLSYSPNGVLVRSAPHYSALPKSDADIVEFALNLEYLEAEYFLYGALGYGLDVVNPNLTQGGPTPCGAKIAHLSPIIKDVTLQFALQEVGHLRVWDYRRNRWCQDGRLKVYVRGSAPRYFGSKSSVPNMARFSPCLVRLRVTNPYQIMINDISIFHGFIEAIKNWVKGFPRPLLNISSETFGEIIDNAFGEKLNPSFDPYANDINYLIASYAISYVGLNGYVGANPLLKSTNARSLIASLLGVESGQDAVIRALLYERWNQKVTPYTHTVAEFTNAISGIRNKLGRGGLKDEGLLVSKELGAEANVTGNILAGNSYSVSYARTPQEILRIVYGTSHEGVPGGFYPNGGDGDIVKSFLKN</sequence>
<dbReference type="PANTHER" id="PTHR31694:SF12">
    <property type="entry name" value="DESICCATION-LIKE PROTEIN"/>
    <property type="match status" value="1"/>
</dbReference>
<keyword evidence="3" id="KW-1185">Reference proteome</keyword>
<feature type="chain" id="PRO_5046237231" description="Desiccation-related protein PCC13-62" evidence="1">
    <location>
        <begin position="25"/>
        <end position="375"/>
    </location>
</feature>
<evidence type="ECO:0000313" key="2">
    <source>
        <dbReference type="EMBL" id="MED6139444.1"/>
    </source>
</evidence>
<dbReference type="EMBL" id="JASCZI010061758">
    <property type="protein sequence ID" value="MED6139444.1"/>
    <property type="molecule type" value="Genomic_DNA"/>
</dbReference>
<dbReference type="Proteomes" id="UP001341840">
    <property type="component" value="Unassembled WGS sequence"/>
</dbReference>
<gene>
    <name evidence="2" type="ORF">PIB30_083894</name>
</gene>
<keyword evidence="1" id="KW-0732">Signal</keyword>
<organism evidence="2 3">
    <name type="scientific">Stylosanthes scabra</name>
    <dbReference type="NCBI Taxonomy" id="79078"/>
    <lineage>
        <taxon>Eukaryota</taxon>
        <taxon>Viridiplantae</taxon>
        <taxon>Streptophyta</taxon>
        <taxon>Embryophyta</taxon>
        <taxon>Tracheophyta</taxon>
        <taxon>Spermatophyta</taxon>
        <taxon>Magnoliopsida</taxon>
        <taxon>eudicotyledons</taxon>
        <taxon>Gunneridae</taxon>
        <taxon>Pentapetalae</taxon>
        <taxon>rosids</taxon>
        <taxon>fabids</taxon>
        <taxon>Fabales</taxon>
        <taxon>Fabaceae</taxon>
        <taxon>Papilionoideae</taxon>
        <taxon>50 kb inversion clade</taxon>
        <taxon>dalbergioids sensu lato</taxon>
        <taxon>Dalbergieae</taxon>
        <taxon>Pterocarpus clade</taxon>
        <taxon>Stylosanthes</taxon>
    </lineage>
</organism>
<name>A0ABU6STG5_9FABA</name>
<feature type="signal peptide" evidence="1">
    <location>
        <begin position="1"/>
        <end position="24"/>
    </location>
</feature>
<evidence type="ECO:0008006" key="4">
    <source>
        <dbReference type="Google" id="ProtNLM"/>
    </source>
</evidence>
<reference evidence="2 3" key="1">
    <citation type="journal article" date="2023" name="Plants (Basel)">
        <title>Bridging the Gap: Combining Genomics and Transcriptomics Approaches to Understand Stylosanthes scabra, an Orphan Legume from the Brazilian Caatinga.</title>
        <authorList>
            <person name="Ferreira-Neto J.R.C."/>
            <person name="da Silva M.D."/>
            <person name="Binneck E."/>
            <person name="de Melo N.F."/>
            <person name="da Silva R.H."/>
            <person name="de Melo A.L.T.M."/>
            <person name="Pandolfi V."/>
            <person name="Bustamante F.O."/>
            <person name="Brasileiro-Vidal A.C."/>
            <person name="Benko-Iseppon A.M."/>
        </authorList>
    </citation>
    <scope>NUCLEOTIDE SEQUENCE [LARGE SCALE GENOMIC DNA]</scope>
    <source>
        <tissue evidence="2">Leaves</tissue>
    </source>
</reference>
<protein>
    <recommendedName>
        <fullName evidence="4">Desiccation-related protein PCC13-62</fullName>
    </recommendedName>
</protein>